<protein>
    <submittedName>
        <fullName evidence="1">Uncharacterized protein</fullName>
    </submittedName>
</protein>
<evidence type="ECO:0000313" key="2">
    <source>
        <dbReference type="Proteomes" id="UP001196413"/>
    </source>
</evidence>
<comment type="caution">
    <text evidence="1">The sequence shown here is derived from an EMBL/GenBank/DDBJ whole genome shotgun (WGS) entry which is preliminary data.</text>
</comment>
<dbReference type="EMBL" id="JAHQIW010005478">
    <property type="protein sequence ID" value="KAJ1366140.1"/>
    <property type="molecule type" value="Genomic_DNA"/>
</dbReference>
<proteinExistence type="predicted"/>
<name>A0AAD5WD29_PARTN</name>
<accession>A0AAD5WD29</accession>
<organism evidence="1 2">
    <name type="scientific">Parelaphostrongylus tenuis</name>
    <name type="common">Meningeal worm</name>
    <dbReference type="NCBI Taxonomy" id="148309"/>
    <lineage>
        <taxon>Eukaryota</taxon>
        <taxon>Metazoa</taxon>
        <taxon>Ecdysozoa</taxon>
        <taxon>Nematoda</taxon>
        <taxon>Chromadorea</taxon>
        <taxon>Rhabditida</taxon>
        <taxon>Rhabditina</taxon>
        <taxon>Rhabditomorpha</taxon>
        <taxon>Strongyloidea</taxon>
        <taxon>Metastrongylidae</taxon>
        <taxon>Parelaphostrongylus</taxon>
    </lineage>
</organism>
<keyword evidence="2" id="KW-1185">Reference proteome</keyword>
<dbReference type="Proteomes" id="UP001196413">
    <property type="component" value="Unassembled WGS sequence"/>
</dbReference>
<reference evidence="1" key="1">
    <citation type="submission" date="2021-06" db="EMBL/GenBank/DDBJ databases">
        <title>Parelaphostrongylus tenuis whole genome reference sequence.</title>
        <authorList>
            <person name="Garwood T.J."/>
            <person name="Larsen P.A."/>
            <person name="Fountain-Jones N.M."/>
            <person name="Garbe J.R."/>
            <person name="Macchietto M.G."/>
            <person name="Kania S.A."/>
            <person name="Gerhold R.W."/>
            <person name="Richards J.E."/>
            <person name="Wolf T.M."/>
        </authorList>
    </citation>
    <scope>NUCLEOTIDE SEQUENCE</scope>
    <source>
        <strain evidence="1">MNPRO001-30</strain>
        <tissue evidence="1">Meninges</tissue>
    </source>
</reference>
<dbReference type="AlphaFoldDB" id="A0AAD5WD29"/>
<gene>
    <name evidence="1" type="ORF">KIN20_026738</name>
</gene>
<sequence>MFKVLKIKWTGNVMRFNADRWSGAVTDRLARYIESTTRRSPIRWLDFVMQKEIEREYHPQQIRTSKRIYCVIGNMKDLLVPA</sequence>
<evidence type="ECO:0000313" key="1">
    <source>
        <dbReference type="EMBL" id="KAJ1366140.1"/>
    </source>
</evidence>